<evidence type="ECO:0000256" key="1">
    <source>
        <dbReference type="SAM" id="MobiDB-lite"/>
    </source>
</evidence>
<sequence length="492" mass="54965">MALRKVVDDQWTSAGVKSTFIIDMPAQPSAEVSSVQTEICGWGWRFSCSIGPESRTASPILLGPDSQAIPWRRVTIHFHPEAIKGASYGRIHFHLEVQHLVELNSEPIPIYEGFDLPDNSWRSEQPRIGAYMKRKNAASPIIAISVQFPANLGISLPAPRDARVDAALADTLHGEEITDVKFYSYTRVGPGYVSHPRPLFAKLALLEGRSGALDAYLSAVFAEGFKESELVDLDRDTPVEERFADYDYMSDSDLDADDEDEATRRSEYSLRARDFESLPSPSRPGSPANTDYPVSRQMGRMIDLDADDEDEATQRSKYSLQPRDIPLPSSCPDSPANIDYLLDVARRMGRVIVVKGFAFRTWNAFLYYLYTNQIEFRKLGSSGRLGSASKTPKCSAKSMYKLAEAFGLEDLKSLAFSSLRSQLSSENVVRETFSTFTSLFAEIQDIEVDLLLKKIPELTRNGDLEVMLRGVCDGARPQCYDVLRKIVRGRAN</sequence>
<dbReference type="AlphaFoldDB" id="A0AAD6YMB4"/>
<name>A0AAD6YMB4_9AGAR</name>
<feature type="region of interest" description="Disordered" evidence="1">
    <location>
        <begin position="244"/>
        <end position="329"/>
    </location>
</feature>
<dbReference type="Proteomes" id="UP001219525">
    <property type="component" value="Unassembled WGS sequence"/>
</dbReference>
<evidence type="ECO:0000313" key="3">
    <source>
        <dbReference type="Proteomes" id="UP001219525"/>
    </source>
</evidence>
<comment type="caution">
    <text evidence="2">The sequence shown here is derived from an EMBL/GenBank/DDBJ whole genome shotgun (WGS) entry which is preliminary data.</text>
</comment>
<feature type="compositionally biased region" description="Acidic residues" evidence="1">
    <location>
        <begin position="248"/>
        <end position="261"/>
    </location>
</feature>
<gene>
    <name evidence="2" type="ORF">GGX14DRAFT_694402</name>
</gene>
<keyword evidence="3" id="KW-1185">Reference proteome</keyword>
<dbReference type="Gene3D" id="3.30.710.10">
    <property type="entry name" value="Potassium Channel Kv1.1, Chain A"/>
    <property type="match status" value="1"/>
</dbReference>
<dbReference type="EMBL" id="JARJCW010000006">
    <property type="protein sequence ID" value="KAJ7223468.1"/>
    <property type="molecule type" value="Genomic_DNA"/>
</dbReference>
<organism evidence="2 3">
    <name type="scientific">Mycena pura</name>
    <dbReference type="NCBI Taxonomy" id="153505"/>
    <lineage>
        <taxon>Eukaryota</taxon>
        <taxon>Fungi</taxon>
        <taxon>Dikarya</taxon>
        <taxon>Basidiomycota</taxon>
        <taxon>Agaricomycotina</taxon>
        <taxon>Agaricomycetes</taxon>
        <taxon>Agaricomycetidae</taxon>
        <taxon>Agaricales</taxon>
        <taxon>Marasmiineae</taxon>
        <taxon>Mycenaceae</taxon>
        <taxon>Mycena</taxon>
    </lineage>
</organism>
<protein>
    <submittedName>
        <fullName evidence="2">Uncharacterized protein</fullName>
    </submittedName>
</protein>
<accession>A0AAD6YMB4</accession>
<evidence type="ECO:0000313" key="2">
    <source>
        <dbReference type="EMBL" id="KAJ7223468.1"/>
    </source>
</evidence>
<reference evidence="2" key="1">
    <citation type="submission" date="2023-03" db="EMBL/GenBank/DDBJ databases">
        <title>Massive genome expansion in bonnet fungi (Mycena s.s.) driven by repeated elements and novel gene families across ecological guilds.</title>
        <authorList>
            <consortium name="Lawrence Berkeley National Laboratory"/>
            <person name="Harder C.B."/>
            <person name="Miyauchi S."/>
            <person name="Viragh M."/>
            <person name="Kuo A."/>
            <person name="Thoen E."/>
            <person name="Andreopoulos B."/>
            <person name="Lu D."/>
            <person name="Skrede I."/>
            <person name="Drula E."/>
            <person name="Henrissat B."/>
            <person name="Morin E."/>
            <person name="Kohler A."/>
            <person name="Barry K."/>
            <person name="LaButti K."/>
            <person name="Morin E."/>
            <person name="Salamov A."/>
            <person name="Lipzen A."/>
            <person name="Mereny Z."/>
            <person name="Hegedus B."/>
            <person name="Baldrian P."/>
            <person name="Stursova M."/>
            <person name="Weitz H."/>
            <person name="Taylor A."/>
            <person name="Grigoriev I.V."/>
            <person name="Nagy L.G."/>
            <person name="Martin F."/>
            <person name="Kauserud H."/>
        </authorList>
    </citation>
    <scope>NUCLEOTIDE SEQUENCE</scope>
    <source>
        <strain evidence="2">9144</strain>
    </source>
</reference>
<feature type="compositionally biased region" description="Basic and acidic residues" evidence="1">
    <location>
        <begin position="262"/>
        <end position="276"/>
    </location>
</feature>
<dbReference type="InterPro" id="IPR011333">
    <property type="entry name" value="SKP1/BTB/POZ_sf"/>
</dbReference>
<proteinExistence type="predicted"/>